<evidence type="ECO:0000313" key="5">
    <source>
        <dbReference type="EMBL" id="TCT05472.1"/>
    </source>
</evidence>
<dbReference type="Pfam" id="PF13607">
    <property type="entry name" value="Succ_CoA_lig"/>
    <property type="match status" value="1"/>
</dbReference>
<evidence type="ECO:0000313" key="6">
    <source>
        <dbReference type="Proteomes" id="UP000294664"/>
    </source>
</evidence>
<dbReference type="SUPFAM" id="SSF52210">
    <property type="entry name" value="Succinyl-CoA synthetase domains"/>
    <property type="match status" value="2"/>
</dbReference>
<dbReference type="SMART" id="SM00881">
    <property type="entry name" value="CoA_binding"/>
    <property type="match status" value="1"/>
</dbReference>
<dbReference type="InterPro" id="IPR013815">
    <property type="entry name" value="ATP_grasp_subdomain_1"/>
</dbReference>
<proteinExistence type="inferred from homology"/>
<keyword evidence="1" id="KW-0816">Tricarboxylic acid cycle</keyword>
<dbReference type="InterPro" id="IPR011761">
    <property type="entry name" value="ATP-grasp"/>
</dbReference>
<feature type="domain" description="ATP-grasp" evidence="4">
    <location>
        <begin position="515"/>
        <end position="551"/>
    </location>
</feature>
<dbReference type="AlphaFoldDB" id="A0A4R3LXW6"/>
<dbReference type="SUPFAM" id="SSF51735">
    <property type="entry name" value="NAD(P)-binding Rossmann-fold domains"/>
    <property type="match status" value="1"/>
</dbReference>
<dbReference type="InterPro" id="IPR003781">
    <property type="entry name" value="CoA-bd"/>
</dbReference>
<accession>A0A4R3LXW6</accession>
<dbReference type="Gene3D" id="3.40.50.720">
    <property type="entry name" value="NAD(P)-binding Rossmann-like Domain"/>
    <property type="match status" value="1"/>
</dbReference>
<dbReference type="Gene3D" id="3.30.1490.20">
    <property type="entry name" value="ATP-grasp fold, A domain"/>
    <property type="match status" value="1"/>
</dbReference>
<dbReference type="InterPro" id="IPR036291">
    <property type="entry name" value="NAD(P)-bd_dom_sf"/>
</dbReference>
<dbReference type="Pfam" id="PF13549">
    <property type="entry name" value="ATP-grasp_5"/>
    <property type="match status" value="1"/>
</dbReference>
<organism evidence="5 6">
    <name type="scientific">Aquabacter spiritensis</name>
    <dbReference type="NCBI Taxonomy" id="933073"/>
    <lineage>
        <taxon>Bacteria</taxon>
        <taxon>Pseudomonadati</taxon>
        <taxon>Pseudomonadota</taxon>
        <taxon>Alphaproteobacteria</taxon>
        <taxon>Hyphomicrobiales</taxon>
        <taxon>Xanthobacteraceae</taxon>
        <taxon>Aquabacter</taxon>
    </lineage>
</organism>
<comment type="caution">
    <text evidence="5">The sequence shown here is derived from an EMBL/GenBank/DDBJ whole genome shotgun (WGS) entry which is preliminary data.</text>
</comment>
<keyword evidence="6" id="KW-1185">Reference proteome</keyword>
<dbReference type="FunFam" id="3.30.1490.20:FF:000020">
    <property type="entry name" value="Protein lysine acetyltransferase"/>
    <property type="match status" value="1"/>
</dbReference>
<dbReference type="InterPro" id="IPR032875">
    <property type="entry name" value="Succ_CoA_lig_flav_dom"/>
</dbReference>
<dbReference type="PANTHER" id="PTHR42793">
    <property type="entry name" value="COA BINDING DOMAIN CONTAINING PROTEIN"/>
    <property type="match status" value="1"/>
</dbReference>
<dbReference type="GO" id="GO:0046872">
    <property type="term" value="F:metal ion binding"/>
    <property type="evidence" value="ECO:0007669"/>
    <property type="project" value="InterPro"/>
</dbReference>
<sequence length="731" mass="75452">MSLFGASPARPGAFAPEFAASAPGIGPAANIETTSLAPLLTPRSVAIVGASGTPGKIGAIPVAMLREYGFPGAVFPVNPKAEEISGYRAVPDIAAIPEPVDLAIVAIPAAGVLHALEACAARGTRAAVVFSSGFAEIGADGLAAQAAMADLARRTGMRILGPNTLGIANIDAGLVASFCPFFRPRFPTGGAIGLVSQSGAFGGYVANLAQDRGLSFSCWITTGNEVDVDVADGIAYLAEDPRTRVILVYMEGARSGPRLIAALEQARAAGKPVIALKVGRTAIGAEAAASHTASLAGSDAVYDAVLAQYGAYRARSVAEWFELGYAYAVGRSPKNKTIGLITVSGGVGVMMADEAVSGGLDPAPLGPEAQDRIRAIVPFAGTRNPVDVTGQMIGDLGRFAEMVEVVLAEHDYGSIVCFNAGAGHTDESGLRIQKVWQQVRDRHPDVYIAISGAVTPAVRRAYEACGCLVFTEPDSAVRTAAIMARLSTSPDLRAPPPAMAQLPLPDTVLDERGALRLLGMAGLPVPEARAAADPEAAVQAAREIGFPVVVKILSPDILHKTDMGGVALDLHSEQAVRDAAARILAAGRAHAPDARIEGCLVAPMIDTRDGVETILGVQVDPIFGPIVMFGLGGILVELLQDVALRRAPFGPAEAIDMIRQIRGAALLDGVRGRPPADLEALAQALSDLSRFAAAHADRIESLDINPFLVRPRGAGAIALDAVLTLRAGDPS</sequence>
<dbReference type="GO" id="GO:0006099">
    <property type="term" value="P:tricarboxylic acid cycle"/>
    <property type="evidence" value="ECO:0007669"/>
    <property type="project" value="UniProtKB-KW"/>
</dbReference>
<dbReference type="Pfam" id="PF13380">
    <property type="entry name" value="CoA_binding_2"/>
    <property type="match status" value="1"/>
</dbReference>
<dbReference type="Gene3D" id="3.30.470.20">
    <property type="entry name" value="ATP-grasp fold, B domain"/>
    <property type="match status" value="1"/>
</dbReference>
<dbReference type="GO" id="GO:0005524">
    <property type="term" value="F:ATP binding"/>
    <property type="evidence" value="ECO:0007669"/>
    <property type="project" value="UniProtKB-UniRule"/>
</dbReference>
<evidence type="ECO:0000256" key="3">
    <source>
        <dbReference type="PROSITE-ProRule" id="PRU00409"/>
    </source>
</evidence>
<gene>
    <name evidence="5" type="ORF">EDC64_10428</name>
</gene>
<reference evidence="5 6" key="1">
    <citation type="submission" date="2019-03" db="EMBL/GenBank/DDBJ databases">
        <title>Genomic Encyclopedia of Type Strains, Phase IV (KMG-IV): sequencing the most valuable type-strain genomes for metagenomic binning, comparative biology and taxonomic classification.</title>
        <authorList>
            <person name="Goeker M."/>
        </authorList>
    </citation>
    <scope>NUCLEOTIDE SEQUENCE [LARGE SCALE GENOMIC DNA]</scope>
    <source>
        <strain evidence="5 6">DSM 9035</strain>
    </source>
</reference>
<dbReference type="OrthoDB" id="9807426at2"/>
<protein>
    <submittedName>
        <fullName evidence="5">Acyl-CoA synthetase (NDP forming)</fullName>
    </submittedName>
</protein>
<dbReference type="SUPFAM" id="SSF56059">
    <property type="entry name" value="Glutathione synthetase ATP-binding domain-like"/>
    <property type="match status" value="1"/>
</dbReference>
<evidence type="ECO:0000256" key="2">
    <source>
        <dbReference type="ARBA" id="ARBA00060888"/>
    </source>
</evidence>
<dbReference type="Proteomes" id="UP000294664">
    <property type="component" value="Unassembled WGS sequence"/>
</dbReference>
<dbReference type="InterPro" id="IPR016102">
    <property type="entry name" value="Succinyl-CoA_synth-like"/>
</dbReference>
<evidence type="ECO:0000256" key="1">
    <source>
        <dbReference type="ARBA" id="ARBA00022532"/>
    </source>
</evidence>
<evidence type="ECO:0000259" key="4">
    <source>
        <dbReference type="PROSITE" id="PS50975"/>
    </source>
</evidence>
<comment type="similarity">
    <text evidence="2">In the N-terminal section; belongs to the acetate CoA ligase alpha subunit family.</text>
</comment>
<dbReference type="PROSITE" id="PS50975">
    <property type="entry name" value="ATP_GRASP"/>
    <property type="match status" value="1"/>
</dbReference>
<keyword evidence="3" id="KW-0067">ATP-binding</keyword>
<dbReference type="EMBL" id="SMAI01000004">
    <property type="protein sequence ID" value="TCT05472.1"/>
    <property type="molecule type" value="Genomic_DNA"/>
</dbReference>
<name>A0A4R3LXW6_9HYPH</name>
<dbReference type="PANTHER" id="PTHR42793:SF4">
    <property type="entry name" value="BLL6376 PROTEIN"/>
    <property type="match status" value="1"/>
</dbReference>
<dbReference type="RefSeq" id="WP_132030826.1">
    <property type="nucleotide sequence ID" value="NZ_SMAI01000004.1"/>
</dbReference>
<dbReference type="Gene3D" id="3.40.50.261">
    <property type="entry name" value="Succinyl-CoA synthetase domains"/>
    <property type="match status" value="2"/>
</dbReference>
<keyword evidence="3" id="KW-0547">Nucleotide-binding</keyword>